<reference evidence="1 2" key="1">
    <citation type="submission" date="2019-12" db="EMBL/GenBank/DDBJ databases">
        <title>Genomic-based taxomic classification of the family Erythrobacteraceae.</title>
        <authorList>
            <person name="Xu L."/>
        </authorList>
    </citation>
    <scope>NUCLEOTIDE SEQUENCE [LARGE SCALE GENOMIC DNA]</scope>
    <source>
        <strain evidence="1 2">KCTC 52259</strain>
    </source>
</reference>
<proteinExistence type="predicted"/>
<dbReference type="EMBL" id="WTYU01000002">
    <property type="protein sequence ID" value="MXP15392.1"/>
    <property type="molecule type" value="Genomic_DNA"/>
</dbReference>
<dbReference type="AlphaFoldDB" id="A0A6L7GH39"/>
<evidence type="ECO:0008006" key="3">
    <source>
        <dbReference type="Google" id="ProtNLM"/>
    </source>
</evidence>
<dbReference type="InterPro" id="IPR011990">
    <property type="entry name" value="TPR-like_helical_dom_sf"/>
</dbReference>
<dbReference type="OrthoDB" id="7502877at2"/>
<sequence length="407" mass="42578">MPRPAIQLAGFSSLAARGAVVALVLAYAVSVWGSGFDRLAETRPVASQPMVSRLVPALFRNAAHRADAARAMAQGRPDIAHAAALAALDHDPLHRQPAALLGAALLAQGDFTAAEQAFRVAANMGWRDPMTQAYWYDAAIRQRDYGRAAQRVDAILRANPRAPALDDLVQPMTQTATGRAALAQQMAADPAWLDGYLNAPVRLDDEIMIARSGMIAAAGAAGLNLGCERPTHFTADLLRRGLRAEALAIWQAHCPHRAASGGLLNGRFDYAASESGAAPFGWQRRGSGDVDMRFVPAKGGGQAAKISNSGAISRVFLTQAISLEPGRYLLRADVTAQNGPVSGQVAASAACGGAVIIPLPAEGDIAAGGQWLNIGACGLQTLGLWVRPGAAVTIQNVRLDGGPSQRR</sequence>
<dbReference type="Proteomes" id="UP000473531">
    <property type="component" value="Unassembled WGS sequence"/>
</dbReference>
<evidence type="ECO:0000313" key="2">
    <source>
        <dbReference type="Proteomes" id="UP000473531"/>
    </source>
</evidence>
<keyword evidence="2" id="KW-1185">Reference proteome</keyword>
<name>A0A6L7GH39_9SPHN</name>
<comment type="caution">
    <text evidence="1">The sequence shown here is derived from an EMBL/GenBank/DDBJ whole genome shotgun (WGS) entry which is preliminary data.</text>
</comment>
<protein>
    <recommendedName>
        <fullName evidence="3">Tetratricopeptide repeat protein</fullName>
    </recommendedName>
</protein>
<dbReference type="SUPFAM" id="SSF48452">
    <property type="entry name" value="TPR-like"/>
    <property type="match status" value="1"/>
</dbReference>
<evidence type="ECO:0000313" key="1">
    <source>
        <dbReference type="EMBL" id="MXP15392.1"/>
    </source>
</evidence>
<gene>
    <name evidence="1" type="ORF">GRI44_11590</name>
</gene>
<organism evidence="1 2">
    <name type="scientific">Allopontixanthobacter confluentis</name>
    <dbReference type="NCBI Taxonomy" id="1849021"/>
    <lineage>
        <taxon>Bacteria</taxon>
        <taxon>Pseudomonadati</taxon>
        <taxon>Pseudomonadota</taxon>
        <taxon>Alphaproteobacteria</taxon>
        <taxon>Sphingomonadales</taxon>
        <taxon>Erythrobacteraceae</taxon>
        <taxon>Allopontixanthobacter</taxon>
    </lineage>
</organism>
<dbReference type="Gene3D" id="1.25.40.10">
    <property type="entry name" value="Tetratricopeptide repeat domain"/>
    <property type="match status" value="1"/>
</dbReference>
<accession>A0A6L7GH39</accession>
<dbReference type="RefSeq" id="WP_160601918.1">
    <property type="nucleotide sequence ID" value="NZ_WTYU01000002.1"/>
</dbReference>